<dbReference type="AlphaFoldDB" id="A0A8J3RJQ2"/>
<dbReference type="SMART" id="SM00960">
    <property type="entry name" value="Robl_LC7"/>
    <property type="match status" value="1"/>
</dbReference>
<evidence type="ECO:0000313" key="3">
    <source>
        <dbReference type="Proteomes" id="UP000616724"/>
    </source>
</evidence>
<protein>
    <submittedName>
        <fullName evidence="2">Dynein regulation protein LC7</fullName>
    </submittedName>
</protein>
<dbReference type="InterPro" id="IPR004942">
    <property type="entry name" value="Roadblock/LAMTOR2_dom"/>
</dbReference>
<dbReference type="PANTHER" id="PTHR36222">
    <property type="entry name" value="SERINE PROTEASE INHIBITOR RV3364C"/>
    <property type="match status" value="1"/>
</dbReference>
<sequence>MAGKVSNTGELNWLLDDLTGRVGAVRQAVILSTDGLAMGFSSGISREDAEHLSAVAAGFQSLARGAGRHFGGGDVRQTIVEMESAFLFVTAAGQGTCLAVLSSSDADVGHIAYEMAMLVKRVGQHLSTSPRQGPS</sequence>
<comment type="caution">
    <text evidence="2">The sequence shown here is derived from an EMBL/GenBank/DDBJ whole genome shotgun (WGS) entry which is preliminary data.</text>
</comment>
<dbReference type="SUPFAM" id="SSF103196">
    <property type="entry name" value="Roadblock/LC7 domain"/>
    <property type="match status" value="1"/>
</dbReference>
<evidence type="ECO:0000259" key="1">
    <source>
        <dbReference type="SMART" id="SM00960"/>
    </source>
</evidence>
<accession>A0A8J3RJQ2</accession>
<dbReference type="InterPro" id="IPR053141">
    <property type="entry name" value="Mycobact_SerProt_Inhib_Rv3364c"/>
</dbReference>
<proteinExistence type="predicted"/>
<name>A0A8J3RJQ2_9ACTN</name>
<gene>
    <name evidence="2" type="ORF">Plo01_15010</name>
</gene>
<dbReference type="Gene3D" id="3.30.450.30">
    <property type="entry name" value="Dynein light chain 2a, cytoplasmic"/>
    <property type="match status" value="1"/>
</dbReference>
<dbReference type="PANTHER" id="PTHR36222:SF1">
    <property type="entry name" value="SERINE PROTEASE INHIBITOR RV3364C"/>
    <property type="match status" value="1"/>
</dbReference>
<evidence type="ECO:0000313" key="2">
    <source>
        <dbReference type="EMBL" id="GIH75072.1"/>
    </source>
</evidence>
<organism evidence="2 3">
    <name type="scientific">Planobispora longispora</name>
    <dbReference type="NCBI Taxonomy" id="28887"/>
    <lineage>
        <taxon>Bacteria</taxon>
        <taxon>Bacillati</taxon>
        <taxon>Actinomycetota</taxon>
        <taxon>Actinomycetes</taxon>
        <taxon>Streptosporangiales</taxon>
        <taxon>Streptosporangiaceae</taxon>
        <taxon>Planobispora</taxon>
    </lineage>
</organism>
<dbReference type="Pfam" id="PF03259">
    <property type="entry name" value="Robl_LC7"/>
    <property type="match status" value="1"/>
</dbReference>
<keyword evidence="3" id="KW-1185">Reference proteome</keyword>
<feature type="domain" description="Roadblock/LAMTOR2" evidence="1">
    <location>
        <begin position="12"/>
        <end position="102"/>
    </location>
</feature>
<dbReference type="EMBL" id="BOOH01000014">
    <property type="protein sequence ID" value="GIH75072.1"/>
    <property type="molecule type" value="Genomic_DNA"/>
</dbReference>
<dbReference type="Proteomes" id="UP000616724">
    <property type="component" value="Unassembled WGS sequence"/>
</dbReference>
<dbReference type="RefSeq" id="WP_203889780.1">
    <property type="nucleotide sequence ID" value="NZ_BOOH01000014.1"/>
</dbReference>
<reference evidence="2 3" key="1">
    <citation type="submission" date="2021-01" db="EMBL/GenBank/DDBJ databases">
        <title>Whole genome shotgun sequence of Planobispora longispora NBRC 13918.</title>
        <authorList>
            <person name="Komaki H."/>
            <person name="Tamura T."/>
        </authorList>
    </citation>
    <scope>NUCLEOTIDE SEQUENCE [LARGE SCALE GENOMIC DNA]</scope>
    <source>
        <strain evidence="2 3">NBRC 13918</strain>
    </source>
</reference>